<feature type="compositionally biased region" description="Low complexity" evidence="1">
    <location>
        <begin position="84"/>
        <end position="104"/>
    </location>
</feature>
<evidence type="ECO:0000259" key="3">
    <source>
        <dbReference type="Pfam" id="PF16537"/>
    </source>
</evidence>
<dbReference type="InterPro" id="IPR032389">
    <property type="entry name" value="GspB_C"/>
</dbReference>
<evidence type="ECO:0000256" key="1">
    <source>
        <dbReference type="SAM" id="MobiDB-lite"/>
    </source>
</evidence>
<protein>
    <submittedName>
        <fullName evidence="4">General secretion pathway protein B</fullName>
    </submittedName>
</protein>
<accession>A0A1I0CYJ3</accession>
<evidence type="ECO:0000256" key="2">
    <source>
        <dbReference type="SAM" id="Phobius"/>
    </source>
</evidence>
<dbReference type="OrthoDB" id="5432325at2"/>
<dbReference type="EMBL" id="FOHZ01000006">
    <property type="protein sequence ID" value="SET24720.1"/>
    <property type="molecule type" value="Genomic_DNA"/>
</dbReference>
<keyword evidence="2" id="KW-0472">Membrane</keyword>
<feature type="region of interest" description="Disordered" evidence="1">
    <location>
        <begin position="76"/>
        <end position="117"/>
    </location>
</feature>
<dbReference type="Pfam" id="PF16537">
    <property type="entry name" value="T2SSB"/>
    <property type="match status" value="1"/>
</dbReference>
<dbReference type="GO" id="GO:0015627">
    <property type="term" value="C:type II protein secretion system complex"/>
    <property type="evidence" value="ECO:0007669"/>
    <property type="project" value="InterPro"/>
</dbReference>
<dbReference type="AlphaFoldDB" id="A0A1I0CYJ3"/>
<reference evidence="5" key="1">
    <citation type="submission" date="2016-10" db="EMBL/GenBank/DDBJ databases">
        <authorList>
            <person name="Varghese N."/>
            <person name="Submissions S."/>
        </authorList>
    </citation>
    <scope>NUCLEOTIDE SEQUENCE [LARGE SCALE GENOMIC DNA]</scope>
    <source>
        <strain evidence="5">CGMCC 1.6489</strain>
    </source>
</reference>
<evidence type="ECO:0000313" key="4">
    <source>
        <dbReference type="EMBL" id="SET24720.1"/>
    </source>
</evidence>
<dbReference type="STRING" id="430453.SAMN04487962_10649"/>
<keyword evidence="2" id="KW-0812">Transmembrane</keyword>
<evidence type="ECO:0000313" key="5">
    <source>
        <dbReference type="Proteomes" id="UP000198762"/>
    </source>
</evidence>
<organism evidence="4 5">
    <name type="scientific">Marinobacter segnicrescens</name>
    <dbReference type="NCBI Taxonomy" id="430453"/>
    <lineage>
        <taxon>Bacteria</taxon>
        <taxon>Pseudomonadati</taxon>
        <taxon>Pseudomonadota</taxon>
        <taxon>Gammaproteobacteria</taxon>
        <taxon>Pseudomonadales</taxon>
        <taxon>Marinobacteraceae</taxon>
        <taxon>Marinobacter</taxon>
    </lineage>
</organism>
<dbReference type="Proteomes" id="UP000198762">
    <property type="component" value="Unassembled WGS sequence"/>
</dbReference>
<feature type="domain" description="Type II secretion system protein GspB C-terminal" evidence="3">
    <location>
        <begin position="186"/>
        <end position="242"/>
    </location>
</feature>
<keyword evidence="2" id="KW-1133">Transmembrane helix</keyword>
<proteinExistence type="predicted"/>
<gene>
    <name evidence="4" type="ORF">SAMN04487962_10649</name>
</gene>
<name>A0A1I0CYJ3_9GAMM</name>
<sequence>MSYILEALKKSESERNQGRVPDLGQQVRMIHRRHRRGIPALGWLAIALTLNALVLGVLFWPDSGLLRTTVVPDPAPAQHQANMSSVSSTPSPAADSATATEAVPQGGTGAGAQPVTEAPGEIAEATGDLDGAGVVVLDTLDEAPTVIVPTVRPANPDGSDDAYSPAPWEGRVPHLVELPMAFQRQVPDLVFNSHVYSSRPSARSVMINNRYLRMGDTLGPLRIENITEDGVELSMDGQRFRVGVVRDWSSPR</sequence>
<keyword evidence="5" id="KW-1185">Reference proteome</keyword>
<feature type="transmembrane region" description="Helical" evidence="2">
    <location>
        <begin position="38"/>
        <end position="60"/>
    </location>
</feature>
<dbReference type="RefSeq" id="WP_091850291.1">
    <property type="nucleotide sequence ID" value="NZ_FOHZ01000006.1"/>
</dbReference>